<name>A0A2S6AMJ4_9NOCA</name>
<protein>
    <submittedName>
        <fullName evidence="1">Uncharacterized protein</fullName>
    </submittedName>
</protein>
<organism evidence="1 2">
    <name type="scientific">Nocardia nova</name>
    <dbReference type="NCBI Taxonomy" id="37330"/>
    <lineage>
        <taxon>Bacteria</taxon>
        <taxon>Bacillati</taxon>
        <taxon>Actinomycetota</taxon>
        <taxon>Actinomycetes</taxon>
        <taxon>Mycobacteriales</taxon>
        <taxon>Nocardiaceae</taxon>
        <taxon>Nocardia</taxon>
    </lineage>
</organism>
<dbReference type="Proteomes" id="UP000239874">
    <property type="component" value="Unassembled WGS sequence"/>
</dbReference>
<proteinExistence type="predicted"/>
<gene>
    <name evidence="1" type="ORF">C5E45_20565</name>
</gene>
<evidence type="ECO:0000313" key="2">
    <source>
        <dbReference type="Proteomes" id="UP000239874"/>
    </source>
</evidence>
<sequence length="101" mass="10966">MDIAPFEFVPAVVPAVPAFLRCAYTPRDAGPSERLLSVRVATSSGLVLATVCYETDNDLLCSSRDDALRKIHTIEDLVTAVIADIDNALAKVWSALHELPR</sequence>
<evidence type="ECO:0000313" key="1">
    <source>
        <dbReference type="EMBL" id="PPJ36440.1"/>
    </source>
</evidence>
<dbReference type="EMBL" id="PSZC01000014">
    <property type="protein sequence ID" value="PPJ36440.1"/>
    <property type="molecule type" value="Genomic_DNA"/>
</dbReference>
<dbReference type="AlphaFoldDB" id="A0A2S6AMJ4"/>
<reference evidence="1 2" key="1">
    <citation type="submission" date="2018-02" db="EMBL/GenBank/DDBJ databases">
        <title>8 Nocardia nova and 1 Nocardia cyriacigeorgica strain used for evolution to TMP-SMX.</title>
        <authorList>
            <person name="Mehta H."/>
            <person name="Weng J."/>
            <person name="Shamoo Y."/>
        </authorList>
    </citation>
    <scope>NUCLEOTIDE SEQUENCE [LARGE SCALE GENOMIC DNA]</scope>
    <source>
        <strain evidence="1 2">MDA3139</strain>
    </source>
</reference>
<comment type="caution">
    <text evidence="1">The sequence shown here is derived from an EMBL/GenBank/DDBJ whole genome shotgun (WGS) entry which is preliminary data.</text>
</comment>
<accession>A0A2S6AMJ4</accession>